<dbReference type="EMBL" id="QHGU01000185">
    <property type="protein sequence ID" value="PZM52226.1"/>
    <property type="molecule type" value="Genomic_DNA"/>
</dbReference>
<dbReference type="Proteomes" id="UP001139644">
    <property type="component" value="Unassembled WGS sequence"/>
</dbReference>
<evidence type="ECO:0000313" key="2">
    <source>
        <dbReference type="EMBL" id="ABB46252.1"/>
    </source>
</evidence>
<sequence length="85" mass="9765">MANLYIENKGDLNAIITLIVVMVKSIGNITIGMLFIILAAVLIFMIVIWFLNERSKDNQHRRDMEIKSIESIDYLSIITLKKPRS</sequence>
<dbReference type="AlphaFoldDB" id="A3QMZ7"/>
<dbReference type="EMBL" id="JAIFOC010000194">
    <property type="protein sequence ID" value="MBX4223868.1"/>
    <property type="molecule type" value="Genomic_DNA"/>
</dbReference>
<dbReference type="EMBL" id="FKLM01000069">
    <property type="protein sequence ID" value="SAM52744.1"/>
    <property type="molecule type" value="Genomic_DNA"/>
</dbReference>
<reference evidence="2" key="1">
    <citation type="journal article" date="2007" name="Plasmid">
        <title>Molecular analysis of the 21-kb bacteriocin-encoding plasmid pEF1 from Enterococcus faecium 6T1a.</title>
        <authorList>
            <person name="Ruiz-Barba J.L."/>
            <person name="Floriano B."/>
            <person name="Maldonado-Barragan A."/>
            <person name="Jimenez-Diaz R."/>
        </authorList>
    </citation>
    <scope>NUCLEOTIDE SEQUENCE</scope>
    <source>
        <strain evidence="2">6T1a</strain>
        <plasmid evidence="2">pEF1</plasmid>
    </source>
</reference>
<evidence type="ECO:0000313" key="3">
    <source>
        <dbReference type="EMBL" id="MBX4223868.1"/>
    </source>
</evidence>
<keyword evidence="2" id="KW-0614">Plasmid</keyword>
<protein>
    <submittedName>
        <fullName evidence="2">Uncharacterized protein</fullName>
    </submittedName>
</protein>
<dbReference type="RefSeq" id="WP_002326781.1">
    <property type="nucleotide sequence ID" value="NC_010880.1"/>
</dbReference>
<proteinExistence type="predicted"/>
<accession>A3QMZ7</accession>
<dbReference type="Proteomes" id="UP000183509">
    <property type="component" value="Unassembled WGS sequence"/>
</dbReference>
<dbReference type="Proteomes" id="UP000249070">
    <property type="component" value="Unassembled WGS sequence"/>
</dbReference>
<keyword evidence="1" id="KW-0812">Transmembrane</keyword>
<evidence type="ECO:0000313" key="6">
    <source>
        <dbReference type="Proteomes" id="UP000183509"/>
    </source>
</evidence>
<gene>
    <name evidence="4" type="ORF">DKP91_15710</name>
    <name evidence="5" type="ORF">DTPHA_602606</name>
    <name evidence="3" type="ORF">KYX88_13955</name>
</gene>
<feature type="transmembrane region" description="Helical" evidence="1">
    <location>
        <begin position="29"/>
        <end position="52"/>
    </location>
</feature>
<name>A3QMZ7_ENTFC</name>
<reference evidence="5 6" key="2">
    <citation type="submission" date="2016-04" db="EMBL/GenBank/DDBJ databases">
        <authorList>
            <person name="Millard A."/>
        </authorList>
    </citation>
    <scope>NUCLEOTIDE SEQUENCE [LARGE SCALE GENOMIC DNA]</scope>
    <source>
        <strain evidence="5">Isolate 22</strain>
    </source>
</reference>
<reference evidence="3" key="4">
    <citation type="journal article" date="2022" name="J. Anim. Sci.">
        <title>Whole genome sequence analyses-based assessment of virulence potential and antimicrobial susceptibilities and resistance of Enterococcus faecium strains isolated from commercial swine and cattle probiotic products.</title>
        <authorList>
            <person name="Shridhar P.B."/>
            <person name="Amachawadi R.G."/>
            <person name="Tokach M."/>
            <person name="Patel I."/>
            <person name="Gangiredla J."/>
            <person name="Mammel M."/>
            <person name="Nagaraja T.G."/>
        </authorList>
    </citation>
    <scope>NUCLEOTIDE SEQUENCE</scope>
    <source>
        <strain evidence="3">EF215</strain>
    </source>
</reference>
<geneLocation type="plasmid" evidence="2">
    <name>pEF1</name>
</geneLocation>
<dbReference type="EMBL" id="DQ198088">
    <property type="protein sequence ID" value="ABB46252.1"/>
    <property type="molecule type" value="Genomic_DNA"/>
</dbReference>
<evidence type="ECO:0000313" key="4">
    <source>
        <dbReference type="EMBL" id="PZM52226.1"/>
    </source>
</evidence>
<organism evidence="2">
    <name type="scientific">Enterococcus faecium</name>
    <name type="common">Streptococcus faecium</name>
    <dbReference type="NCBI Taxonomy" id="1352"/>
    <lineage>
        <taxon>Bacteria</taxon>
        <taxon>Bacillati</taxon>
        <taxon>Bacillota</taxon>
        <taxon>Bacilli</taxon>
        <taxon>Lactobacillales</taxon>
        <taxon>Enterococcaceae</taxon>
        <taxon>Enterococcus</taxon>
    </lineage>
</organism>
<evidence type="ECO:0000313" key="7">
    <source>
        <dbReference type="Proteomes" id="UP000249070"/>
    </source>
</evidence>
<evidence type="ECO:0000256" key="1">
    <source>
        <dbReference type="SAM" id="Phobius"/>
    </source>
</evidence>
<keyword evidence="1" id="KW-0472">Membrane</keyword>
<evidence type="ECO:0000313" key="5">
    <source>
        <dbReference type="EMBL" id="SAM52744.1"/>
    </source>
</evidence>
<reference evidence="4 7" key="3">
    <citation type="submission" date="2018-05" db="EMBL/GenBank/DDBJ databases">
        <title>Vancomycin-resistant Enterococcus faecium strain from Chelyabinsk, Russia.</title>
        <authorList>
            <person name="Gostev V."/>
            <person name="Goncharov A."/>
            <person name="Kolodzhieva V."/>
            <person name="Suvorov A."/>
            <person name="Sidorenko S."/>
            <person name="Zueva L."/>
        </authorList>
    </citation>
    <scope>NUCLEOTIDE SEQUENCE [LARGE SCALE GENOMIC DNA]</scope>
    <source>
        <strain evidence="4 7">20</strain>
    </source>
</reference>
<keyword evidence="1" id="KW-1133">Transmembrane helix</keyword>